<comment type="subcellular location">
    <subcellularLocation>
        <location evidence="1">Cell membrane</location>
        <topology evidence="1">Multi-pass membrane protein</topology>
    </subcellularLocation>
</comment>
<dbReference type="AlphaFoldDB" id="A0A918TXX1"/>
<keyword evidence="5 7" id="KW-1133">Transmembrane helix</keyword>
<gene>
    <name evidence="8" type="ORF">GCM10007100_31180</name>
</gene>
<organism evidence="8 9">
    <name type="scientific">Roseibacillus persicicus</name>
    <dbReference type="NCBI Taxonomy" id="454148"/>
    <lineage>
        <taxon>Bacteria</taxon>
        <taxon>Pseudomonadati</taxon>
        <taxon>Verrucomicrobiota</taxon>
        <taxon>Verrucomicrobiia</taxon>
        <taxon>Verrucomicrobiales</taxon>
        <taxon>Verrucomicrobiaceae</taxon>
        <taxon>Roseibacillus</taxon>
    </lineage>
</organism>
<dbReference type="PANTHER" id="PTHR33884:SF3">
    <property type="entry name" value="UPF0410 PROTEIN YMGE"/>
    <property type="match status" value="1"/>
</dbReference>
<evidence type="ECO:0000256" key="6">
    <source>
        <dbReference type="ARBA" id="ARBA00023136"/>
    </source>
</evidence>
<reference evidence="8" key="1">
    <citation type="journal article" date="2014" name="Int. J. Syst. Evol. Microbiol.">
        <title>Complete genome sequence of Corynebacterium casei LMG S-19264T (=DSM 44701T), isolated from a smear-ripened cheese.</title>
        <authorList>
            <consortium name="US DOE Joint Genome Institute (JGI-PGF)"/>
            <person name="Walter F."/>
            <person name="Albersmeier A."/>
            <person name="Kalinowski J."/>
            <person name="Ruckert C."/>
        </authorList>
    </citation>
    <scope>NUCLEOTIDE SEQUENCE</scope>
    <source>
        <strain evidence="8">KCTC 12988</strain>
    </source>
</reference>
<dbReference type="GO" id="GO:0005886">
    <property type="term" value="C:plasma membrane"/>
    <property type="evidence" value="ECO:0007669"/>
    <property type="project" value="UniProtKB-SubCell"/>
</dbReference>
<dbReference type="PANTHER" id="PTHR33884">
    <property type="entry name" value="UPF0410 PROTEIN YMGE"/>
    <property type="match status" value="1"/>
</dbReference>
<evidence type="ECO:0000256" key="7">
    <source>
        <dbReference type="SAM" id="Phobius"/>
    </source>
</evidence>
<evidence type="ECO:0000256" key="5">
    <source>
        <dbReference type="ARBA" id="ARBA00022989"/>
    </source>
</evidence>
<dbReference type="EMBL" id="BMXI01000014">
    <property type="protein sequence ID" value="GHC61577.1"/>
    <property type="molecule type" value="Genomic_DNA"/>
</dbReference>
<dbReference type="InterPro" id="IPR007341">
    <property type="entry name" value="Transgly_assoc"/>
</dbReference>
<comment type="caution">
    <text evidence="8">The sequence shown here is derived from an EMBL/GenBank/DDBJ whole genome shotgun (WGS) entry which is preliminary data.</text>
</comment>
<keyword evidence="4 7" id="KW-0812">Transmembrane</keyword>
<protein>
    <submittedName>
        <fullName evidence="8">Membrane protein</fullName>
    </submittedName>
</protein>
<proteinExistence type="inferred from homology"/>
<evidence type="ECO:0000256" key="3">
    <source>
        <dbReference type="ARBA" id="ARBA00022475"/>
    </source>
</evidence>
<feature type="transmembrane region" description="Helical" evidence="7">
    <location>
        <begin position="28"/>
        <end position="47"/>
    </location>
</feature>
<evidence type="ECO:0000256" key="4">
    <source>
        <dbReference type="ARBA" id="ARBA00022692"/>
    </source>
</evidence>
<feature type="transmembrane region" description="Helical" evidence="7">
    <location>
        <begin position="67"/>
        <end position="84"/>
    </location>
</feature>
<evidence type="ECO:0000256" key="2">
    <source>
        <dbReference type="ARBA" id="ARBA00011006"/>
    </source>
</evidence>
<dbReference type="Proteomes" id="UP000644507">
    <property type="component" value="Unassembled WGS sequence"/>
</dbReference>
<dbReference type="Pfam" id="PF04226">
    <property type="entry name" value="Transgly_assoc"/>
    <property type="match status" value="1"/>
</dbReference>
<evidence type="ECO:0000313" key="9">
    <source>
        <dbReference type="Proteomes" id="UP000644507"/>
    </source>
</evidence>
<keyword evidence="3" id="KW-1003">Cell membrane</keyword>
<comment type="similarity">
    <text evidence="2">Belongs to the UPF0410 family.</text>
</comment>
<keyword evidence="9" id="KW-1185">Reference proteome</keyword>
<accession>A0A918TXX1</accession>
<dbReference type="RefSeq" id="WP_189571895.1">
    <property type="nucleotide sequence ID" value="NZ_BMXI01000014.1"/>
</dbReference>
<reference evidence="8" key="2">
    <citation type="submission" date="2020-09" db="EMBL/GenBank/DDBJ databases">
        <authorList>
            <person name="Sun Q."/>
            <person name="Kim S."/>
        </authorList>
    </citation>
    <scope>NUCLEOTIDE SEQUENCE</scope>
    <source>
        <strain evidence="8">KCTC 12988</strain>
    </source>
</reference>
<evidence type="ECO:0000256" key="1">
    <source>
        <dbReference type="ARBA" id="ARBA00004651"/>
    </source>
</evidence>
<name>A0A918TXX1_9BACT</name>
<keyword evidence="6 7" id="KW-0472">Membrane</keyword>
<evidence type="ECO:0000313" key="8">
    <source>
        <dbReference type="EMBL" id="GHC61577.1"/>
    </source>
</evidence>
<sequence length="95" mass="9819">MSIIAWTVMGLLAGWLGKVIMPGKDPGGLLVQLALGVGGAFLGGFLWTAITGGKMTTRGFLPGLGDVLIATVGAVIILAIYRFVKSKRGDSSKKD</sequence>